<sequence>MGISYIENSRLRSLRTRKRLIKEAFEKYIRQQNKLWRKLWNQKRNIPLVPLPEPYQKGFVRFFVLRDDIARSKSADFFNQILEKINTYQYSDNRKFLKKKRKRGKKIQVPREQKLHKIIEWQFPKYKKLEFNYKEQMYFVKTEEYNPHRKVFETYYEFRDPWRFVLRVKPYMITHYRPLDLDLERELAQLDKLLDNHKVRGIIQKKIVGRSYGWKGVEKKKEKEKYKYNNLKNNNLSKMRLSAIEIASIFEETF</sequence>
<organism evidence="1 2">
    <name type="scientific">Capnocytophaga cynodegmi</name>
    <dbReference type="NCBI Taxonomy" id="28189"/>
    <lineage>
        <taxon>Bacteria</taxon>
        <taxon>Pseudomonadati</taxon>
        <taxon>Bacteroidota</taxon>
        <taxon>Flavobacteriia</taxon>
        <taxon>Flavobacteriales</taxon>
        <taxon>Flavobacteriaceae</taxon>
        <taxon>Capnocytophaga</taxon>
    </lineage>
</organism>
<reference evidence="2" key="1">
    <citation type="submission" date="2015-01" db="EMBL/GenBank/DDBJ databases">
        <authorList>
            <person name="MANFREDI Pablo"/>
        </authorList>
    </citation>
    <scope>NUCLEOTIDE SEQUENCE [LARGE SCALE GENOMIC DNA]</scope>
    <source>
        <strain evidence="2">Ccyn2B</strain>
    </source>
</reference>
<dbReference type="eggNOG" id="ENOG5031R56">
    <property type="taxonomic scope" value="Bacteria"/>
</dbReference>
<proteinExistence type="predicted"/>
<dbReference type="AlphaFoldDB" id="A0A0B7HH69"/>
<name>A0A0B7HH69_9FLAO</name>
<dbReference type="STRING" id="28189.CCYN74_90039"/>
<protein>
    <submittedName>
        <fullName evidence="1">Uncharacterized protein</fullName>
    </submittedName>
</protein>
<accession>A0A0B7HH69</accession>
<keyword evidence="2" id="KW-1185">Reference proteome</keyword>
<evidence type="ECO:0000313" key="2">
    <source>
        <dbReference type="Proteomes" id="UP000038055"/>
    </source>
</evidence>
<dbReference type="EMBL" id="CDOD01000037">
    <property type="protein sequence ID" value="CEN38019.1"/>
    <property type="molecule type" value="Genomic_DNA"/>
</dbReference>
<gene>
    <name evidence="1" type="ORF">CCYN2B_420006</name>
</gene>
<evidence type="ECO:0000313" key="1">
    <source>
        <dbReference type="EMBL" id="CEN38019.1"/>
    </source>
</evidence>
<dbReference type="Proteomes" id="UP000038055">
    <property type="component" value="Unassembled WGS sequence"/>
</dbReference>
<dbReference type="RefSeq" id="WP_041993532.1">
    <property type="nucleotide sequence ID" value="NZ_CDOD01000037.1"/>
</dbReference>